<evidence type="ECO:0000256" key="2">
    <source>
        <dbReference type="ARBA" id="ARBA00023285"/>
    </source>
</evidence>
<dbReference type="STRING" id="545694.TREPR_1555"/>
<organism evidence="5 6">
    <name type="scientific">Treponema primitia (strain ATCC BAA-887 / DSM 12427 / ZAS-2)</name>
    <dbReference type="NCBI Taxonomy" id="545694"/>
    <lineage>
        <taxon>Bacteria</taxon>
        <taxon>Pseudomonadati</taxon>
        <taxon>Spirochaetota</taxon>
        <taxon>Spirochaetia</taxon>
        <taxon>Spirochaetales</taxon>
        <taxon>Treponemataceae</taxon>
        <taxon>Treponema</taxon>
    </lineage>
</organism>
<dbReference type="Gene3D" id="1.10.1240.10">
    <property type="entry name" value="Methionine synthase domain"/>
    <property type="match status" value="1"/>
</dbReference>
<accession>F5YPE6</accession>
<dbReference type="SMART" id="SM01018">
    <property type="entry name" value="B12-binding_2"/>
    <property type="match status" value="1"/>
</dbReference>
<dbReference type="InterPro" id="IPR036724">
    <property type="entry name" value="Cobalamin-bd_sf"/>
</dbReference>
<dbReference type="InterPro" id="IPR050554">
    <property type="entry name" value="Met_Synthase/Corrinoid"/>
</dbReference>
<dbReference type="CDD" id="cd02070">
    <property type="entry name" value="corrinoid_protein_B12-BD"/>
    <property type="match status" value="1"/>
</dbReference>
<dbReference type="Gene3D" id="3.40.50.280">
    <property type="entry name" value="Cobalamin-binding domain"/>
    <property type="match status" value="1"/>
</dbReference>
<evidence type="ECO:0000259" key="4">
    <source>
        <dbReference type="PROSITE" id="PS51337"/>
    </source>
</evidence>
<keyword evidence="2" id="KW-0170">Cobalt</keyword>
<evidence type="ECO:0000313" key="6">
    <source>
        <dbReference type="Proteomes" id="UP000009223"/>
    </source>
</evidence>
<dbReference type="GO" id="GO:0031419">
    <property type="term" value="F:cobalamin binding"/>
    <property type="evidence" value="ECO:0007669"/>
    <property type="project" value="InterPro"/>
</dbReference>
<dbReference type="GO" id="GO:0046872">
    <property type="term" value="F:metal ion binding"/>
    <property type="evidence" value="ECO:0007669"/>
    <property type="project" value="UniProtKB-KW"/>
</dbReference>
<dbReference type="RefSeq" id="WP_015708555.1">
    <property type="nucleotide sequence ID" value="NC_015578.1"/>
</dbReference>
<dbReference type="PANTHER" id="PTHR45833">
    <property type="entry name" value="METHIONINE SYNTHASE"/>
    <property type="match status" value="1"/>
</dbReference>
<dbReference type="Pfam" id="PF02310">
    <property type="entry name" value="B12-binding"/>
    <property type="match status" value="1"/>
</dbReference>
<proteinExistence type="predicted"/>
<dbReference type="EMBL" id="CP001843">
    <property type="protein sequence ID" value="AEF86217.1"/>
    <property type="molecule type" value="Genomic_DNA"/>
</dbReference>
<sequence>MSKIDEIKQTVETGKSKLIEGLVADALAEGLDPTKILNSMIDAMAVIGEKFQKAEVFVPEMLVAARTMKKGVEVLKPKLAAGASTSLGKCIIGTVHGDLHDIGKNLVALMIESAGFEVIDLGVDVTAETFLNSIKANPDVKVVALSCLLTTTMPSLKEIAAAVKGSPVKSFKLIIGGAPITQDFANQVGADGFTTDAAGAAQLAKKLAS</sequence>
<keyword evidence="1" id="KW-0479">Metal-binding</keyword>
<dbReference type="HOGENOM" id="CLU_082102_2_0_12"/>
<dbReference type="InterPro" id="IPR036594">
    <property type="entry name" value="Meth_synthase_dom"/>
</dbReference>
<dbReference type="InterPro" id="IPR003759">
    <property type="entry name" value="Cbl-bd_cap"/>
</dbReference>
<dbReference type="GO" id="GO:0005829">
    <property type="term" value="C:cytosol"/>
    <property type="evidence" value="ECO:0007669"/>
    <property type="project" value="TreeGrafter"/>
</dbReference>
<dbReference type="OrthoDB" id="9803687at2"/>
<dbReference type="eggNOG" id="COG5012">
    <property type="taxonomic scope" value="Bacteria"/>
</dbReference>
<evidence type="ECO:0000259" key="3">
    <source>
        <dbReference type="PROSITE" id="PS51332"/>
    </source>
</evidence>
<reference evidence="5 6" key="2">
    <citation type="journal article" date="2011" name="ISME J.">
        <title>RNA-seq reveals cooperative metabolic interactions between two termite-gut spirochete species in co-culture.</title>
        <authorList>
            <person name="Rosenthal A.Z."/>
            <person name="Matson E.G."/>
            <person name="Eldar A."/>
            <person name="Leadbetter J.R."/>
        </authorList>
    </citation>
    <scope>NUCLEOTIDE SEQUENCE [LARGE SCALE GENOMIC DNA]</scope>
    <source>
        <strain evidence="6">ATCC BAA-887 / DSM 12427 / ZAS-2</strain>
    </source>
</reference>
<dbReference type="Proteomes" id="UP000009223">
    <property type="component" value="Chromosome"/>
</dbReference>
<feature type="domain" description="B12-binding" evidence="3">
    <location>
        <begin position="87"/>
        <end position="209"/>
    </location>
</feature>
<dbReference type="AlphaFoldDB" id="F5YPE6"/>
<dbReference type="GO" id="GO:0050667">
    <property type="term" value="P:homocysteine metabolic process"/>
    <property type="evidence" value="ECO:0007669"/>
    <property type="project" value="TreeGrafter"/>
</dbReference>
<dbReference type="PANTHER" id="PTHR45833:SF1">
    <property type="entry name" value="METHIONINE SYNTHASE"/>
    <property type="match status" value="1"/>
</dbReference>
<gene>
    <name evidence="5" type="ordered locus">TREPR_1555</name>
</gene>
<feature type="domain" description="B12-binding N-terminal" evidence="4">
    <location>
        <begin position="1"/>
        <end position="87"/>
    </location>
</feature>
<name>F5YPE6_TREPZ</name>
<protein>
    <submittedName>
        <fullName evidence="5">Dimethylamine corrinoid protein</fullName>
    </submittedName>
</protein>
<dbReference type="GO" id="GO:0046653">
    <property type="term" value="P:tetrahydrofolate metabolic process"/>
    <property type="evidence" value="ECO:0007669"/>
    <property type="project" value="TreeGrafter"/>
</dbReference>
<evidence type="ECO:0000313" key="5">
    <source>
        <dbReference type="EMBL" id="AEF86217.1"/>
    </source>
</evidence>
<evidence type="ECO:0000256" key="1">
    <source>
        <dbReference type="ARBA" id="ARBA00022723"/>
    </source>
</evidence>
<reference evidence="6" key="1">
    <citation type="submission" date="2009-12" db="EMBL/GenBank/DDBJ databases">
        <title>Complete sequence of Treponema primitia strain ZAS-2.</title>
        <authorList>
            <person name="Tetu S.G."/>
            <person name="Matson E."/>
            <person name="Ren Q."/>
            <person name="Seshadri R."/>
            <person name="Elbourne L."/>
            <person name="Hassan K.A."/>
            <person name="Durkin A."/>
            <person name="Radune D."/>
            <person name="Mohamoud Y."/>
            <person name="Shay R."/>
            <person name="Jin S."/>
            <person name="Zhang X."/>
            <person name="Lucey K."/>
            <person name="Ballor N.R."/>
            <person name="Ottesen E."/>
            <person name="Rosenthal R."/>
            <person name="Allen A."/>
            <person name="Leadbetter J.R."/>
            <person name="Paulsen I.T."/>
        </authorList>
    </citation>
    <scope>NUCLEOTIDE SEQUENCE [LARGE SCALE GENOMIC DNA]</scope>
    <source>
        <strain evidence="6">ATCC BAA-887 / DSM 12427 / ZAS-2</strain>
    </source>
</reference>
<dbReference type="PROSITE" id="PS51332">
    <property type="entry name" value="B12_BINDING"/>
    <property type="match status" value="1"/>
</dbReference>
<dbReference type="GO" id="GO:0008705">
    <property type="term" value="F:methionine synthase activity"/>
    <property type="evidence" value="ECO:0007669"/>
    <property type="project" value="TreeGrafter"/>
</dbReference>
<dbReference type="SUPFAM" id="SSF47644">
    <property type="entry name" value="Methionine synthase domain"/>
    <property type="match status" value="1"/>
</dbReference>
<dbReference type="SUPFAM" id="SSF52242">
    <property type="entry name" value="Cobalamin (vitamin B12)-binding domain"/>
    <property type="match status" value="1"/>
</dbReference>
<dbReference type="Pfam" id="PF02607">
    <property type="entry name" value="B12-binding_2"/>
    <property type="match status" value="1"/>
</dbReference>
<dbReference type="InterPro" id="IPR006158">
    <property type="entry name" value="Cobalamin-bd"/>
</dbReference>
<dbReference type="PROSITE" id="PS51337">
    <property type="entry name" value="B12_BINDING_NTER"/>
    <property type="match status" value="1"/>
</dbReference>
<keyword evidence="6" id="KW-1185">Reference proteome</keyword>
<dbReference type="KEGG" id="tpi:TREPR_1555"/>